<dbReference type="Pfam" id="PF07437">
    <property type="entry name" value="YfaZ"/>
    <property type="match status" value="1"/>
</dbReference>
<reference evidence="2 3" key="1">
    <citation type="submission" date="2016-04" db="EMBL/GenBank/DDBJ databases">
        <authorList>
            <person name="Regsiter A."/>
            <person name="William W."/>
        </authorList>
    </citation>
    <scope>NUCLEOTIDE SEQUENCE [LARGE SCALE GENOMIC DNA]</scope>
    <source>
        <strain evidence="2 3">92</strain>
    </source>
</reference>
<dbReference type="AlphaFoldDB" id="A0AAW9M6T9"/>
<protein>
    <submittedName>
        <fullName evidence="2">Porin</fullName>
    </submittedName>
</protein>
<dbReference type="InterPro" id="IPR011250">
    <property type="entry name" value="OMP/PagP_B-barrel"/>
</dbReference>
<dbReference type="InterPro" id="IPR009998">
    <property type="entry name" value="YfaZ"/>
</dbReference>
<accession>A0AAW9M6T9</accession>
<dbReference type="Proteomes" id="UP000245995">
    <property type="component" value="Chromosome CITRO92"/>
</dbReference>
<name>A0AAW9M6T9_CITAM</name>
<evidence type="ECO:0000313" key="2">
    <source>
        <dbReference type="EMBL" id="SAY72607.1"/>
    </source>
</evidence>
<dbReference type="RefSeq" id="WP_044264354.1">
    <property type="nucleotide sequence ID" value="NZ_CABVLR010000024.1"/>
</dbReference>
<organism evidence="2 3">
    <name type="scientific">Citrobacter amalonaticus</name>
    <dbReference type="NCBI Taxonomy" id="35703"/>
    <lineage>
        <taxon>Bacteria</taxon>
        <taxon>Pseudomonadati</taxon>
        <taxon>Pseudomonadota</taxon>
        <taxon>Gammaproteobacteria</taxon>
        <taxon>Enterobacterales</taxon>
        <taxon>Enterobacteriaceae</taxon>
        <taxon>Citrobacter</taxon>
    </lineage>
</organism>
<evidence type="ECO:0000313" key="3">
    <source>
        <dbReference type="Proteomes" id="UP000245995"/>
    </source>
</evidence>
<sequence>MLKKMFVAVGVLSTMTLNANAVELGTQLGTQHIELNAKFAPEPTGMFYTANWTKNFNDGPNTGGVGAGYQLSFDIIDVYAGAKTIYFAPKKGDNGFAVPIGAGVRVHFNDSLYAYGEGYTAPRGLNNAVENYAEVDAGVAWKMRDTIDLKVGYRYAGVHGKSSTPNHTLLDGAYFGTSVKF</sequence>
<feature type="signal peptide" evidence="1">
    <location>
        <begin position="1"/>
        <end position="21"/>
    </location>
</feature>
<evidence type="ECO:0000256" key="1">
    <source>
        <dbReference type="SAM" id="SignalP"/>
    </source>
</evidence>
<dbReference type="EMBL" id="LT556085">
    <property type="protein sequence ID" value="SAY72607.1"/>
    <property type="molecule type" value="Genomic_DNA"/>
</dbReference>
<proteinExistence type="predicted"/>
<feature type="chain" id="PRO_5043297784" evidence="1">
    <location>
        <begin position="22"/>
        <end position="181"/>
    </location>
</feature>
<keyword evidence="1" id="KW-0732">Signal</keyword>
<gene>
    <name evidence="2" type="ORF">CITRO92_0273</name>
</gene>
<dbReference type="SUPFAM" id="SSF56925">
    <property type="entry name" value="OMPA-like"/>
    <property type="match status" value="1"/>
</dbReference>